<keyword evidence="4" id="KW-0175">Coiled coil</keyword>
<keyword evidence="2 6" id="KW-0645">Protease</keyword>
<sequence length="211" mass="24449">MTMTTGTTMTPNQRWKDREFREFQFEIRAAALTEDEGAEEALYVEGYAARFNEPTVLYEYGDTQYKEKVHPDAFRDADMSDVIFNYNHGGKVMARTRNKTLDLKVDSKGLFIRARLDGTEEGRRLYEEIKGGYIDRMSYAYTVKESSYDTETRTRTILRIKKLYDVSAVDIPAYDTTSISARSAFEMEIEKEKQAAAAAERRKKLLLQTYL</sequence>
<evidence type="ECO:0000256" key="4">
    <source>
        <dbReference type="SAM" id="Coils"/>
    </source>
</evidence>
<evidence type="ECO:0000256" key="3">
    <source>
        <dbReference type="ARBA" id="ARBA00022801"/>
    </source>
</evidence>
<accession>A0ABW5QTU4</accession>
<protein>
    <submittedName>
        <fullName evidence="6">HK97 family phage prohead protease</fullName>
    </submittedName>
</protein>
<proteinExistence type="predicted"/>
<dbReference type="InterPro" id="IPR006433">
    <property type="entry name" value="Prohead_protease"/>
</dbReference>
<reference evidence="7" key="1">
    <citation type="journal article" date="2019" name="Int. J. Syst. Evol. Microbiol.">
        <title>The Global Catalogue of Microorganisms (GCM) 10K type strain sequencing project: providing services to taxonomists for standard genome sequencing and annotation.</title>
        <authorList>
            <consortium name="The Broad Institute Genomics Platform"/>
            <consortium name="The Broad Institute Genome Sequencing Center for Infectious Disease"/>
            <person name="Wu L."/>
            <person name="Ma J."/>
        </authorList>
    </citation>
    <scope>NUCLEOTIDE SEQUENCE [LARGE SCALE GENOMIC DNA]</scope>
    <source>
        <strain evidence="7">TISTR 1827</strain>
    </source>
</reference>
<keyword evidence="3" id="KW-0378">Hydrolase</keyword>
<evidence type="ECO:0000259" key="5">
    <source>
        <dbReference type="Pfam" id="PF04586"/>
    </source>
</evidence>
<feature type="coiled-coil region" evidence="4">
    <location>
        <begin position="182"/>
        <end position="209"/>
    </location>
</feature>
<organism evidence="6 7">
    <name type="scientific">Paenibacillus thailandensis</name>
    <dbReference type="NCBI Taxonomy" id="393250"/>
    <lineage>
        <taxon>Bacteria</taxon>
        <taxon>Bacillati</taxon>
        <taxon>Bacillota</taxon>
        <taxon>Bacilli</taxon>
        <taxon>Bacillales</taxon>
        <taxon>Paenibacillaceae</taxon>
        <taxon>Paenibacillus</taxon>
    </lineage>
</organism>
<keyword evidence="1" id="KW-1188">Viral release from host cell</keyword>
<dbReference type="NCBIfam" id="TIGR01543">
    <property type="entry name" value="proheadase_HK97"/>
    <property type="match status" value="1"/>
</dbReference>
<evidence type="ECO:0000313" key="6">
    <source>
        <dbReference type="EMBL" id="MFD2659525.1"/>
    </source>
</evidence>
<dbReference type="RefSeq" id="WP_379270215.1">
    <property type="nucleotide sequence ID" value="NZ_JBHUGT010000013.1"/>
</dbReference>
<dbReference type="GO" id="GO:0008233">
    <property type="term" value="F:peptidase activity"/>
    <property type="evidence" value="ECO:0007669"/>
    <property type="project" value="UniProtKB-KW"/>
</dbReference>
<evidence type="ECO:0000256" key="1">
    <source>
        <dbReference type="ARBA" id="ARBA00022612"/>
    </source>
</evidence>
<keyword evidence="7" id="KW-1185">Reference proteome</keyword>
<feature type="domain" description="Prohead serine protease" evidence="5">
    <location>
        <begin position="33"/>
        <end position="183"/>
    </location>
</feature>
<comment type="caution">
    <text evidence="6">The sequence shown here is derived from an EMBL/GenBank/DDBJ whole genome shotgun (WGS) entry which is preliminary data.</text>
</comment>
<dbReference type="Pfam" id="PF04586">
    <property type="entry name" value="Peptidase_S78"/>
    <property type="match status" value="1"/>
</dbReference>
<evidence type="ECO:0000256" key="2">
    <source>
        <dbReference type="ARBA" id="ARBA00022670"/>
    </source>
</evidence>
<evidence type="ECO:0000313" key="7">
    <source>
        <dbReference type="Proteomes" id="UP001597493"/>
    </source>
</evidence>
<gene>
    <name evidence="6" type="ORF">ACFSW5_04510</name>
</gene>
<dbReference type="EMBL" id="JBHUMY010000005">
    <property type="protein sequence ID" value="MFD2659525.1"/>
    <property type="molecule type" value="Genomic_DNA"/>
</dbReference>
<dbReference type="InterPro" id="IPR054613">
    <property type="entry name" value="Peptidase_S78_dom"/>
</dbReference>
<name>A0ABW5QTU4_9BACL</name>
<dbReference type="GO" id="GO:0006508">
    <property type="term" value="P:proteolysis"/>
    <property type="evidence" value="ECO:0007669"/>
    <property type="project" value="UniProtKB-KW"/>
</dbReference>
<dbReference type="Proteomes" id="UP001597493">
    <property type="component" value="Unassembled WGS sequence"/>
</dbReference>